<keyword evidence="1" id="KW-0732">Signal</keyword>
<evidence type="ECO:0008006" key="7">
    <source>
        <dbReference type="Google" id="ProtNLM"/>
    </source>
</evidence>
<feature type="domain" description="DUF5117" evidence="3">
    <location>
        <begin position="80"/>
        <end position="272"/>
    </location>
</feature>
<evidence type="ECO:0000313" key="6">
    <source>
        <dbReference type="Proteomes" id="UP000199437"/>
    </source>
</evidence>
<dbReference type="InterPro" id="IPR033428">
    <property type="entry name" value="DUF5118"/>
</dbReference>
<dbReference type="CDD" id="cd04276">
    <property type="entry name" value="ZnMc_MMP_like_2"/>
    <property type="match status" value="1"/>
</dbReference>
<dbReference type="GeneID" id="99987787"/>
<gene>
    <name evidence="5" type="ORF">SAMN05216290_3109</name>
</gene>
<evidence type="ECO:0000259" key="3">
    <source>
        <dbReference type="Pfam" id="PF17148"/>
    </source>
</evidence>
<dbReference type="InterPro" id="IPR033413">
    <property type="entry name" value="DUF5117"/>
</dbReference>
<feature type="chain" id="PRO_5011571746" description="Peptidase" evidence="1">
    <location>
        <begin position="21"/>
        <end position="810"/>
    </location>
</feature>
<evidence type="ECO:0000259" key="2">
    <source>
        <dbReference type="Pfam" id="PF16313"/>
    </source>
</evidence>
<dbReference type="Pfam" id="PF17162">
    <property type="entry name" value="DUF5118"/>
    <property type="match status" value="1"/>
</dbReference>
<protein>
    <recommendedName>
        <fullName evidence="7">Peptidase</fullName>
    </recommendedName>
</protein>
<keyword evidence="6" id="KW-1185">Reference proteome</keyword>
<dbReference type="Proteomes" id="UP000199437">
    <property type="component" value="Unassembled WGS sequence"/>
</dbReference>
<dbReference type="SUPFAM" id="SSF55486">
    <property type="entry name" value="Metalloproteases ('zincins'), catalytic domain"/>
    <property type="match status" value="1"/>
</dbReference>
<feature type="domain" description="EcxA zinc-binding" evidence="2">
    <location>
        <begin position="400"/>
        <end position="707"/>
    </location>
</feature>
<proteinExistence type="predicted"/>
<dbReference type="EMBL" id="FOIR01000003">
    <property type="protein sequence ID" value="SEW35839.1"/>
    <property type="molecule type" value="Genomic_DNA"/>
</dbReference>
<feature type="domain" description="DUF5118" evidence="4">
    <location>
        <begin position="24"/>
        <end position="69"/>
    </location>
</feature>
<dbReference type="InterPro" id="IPR034032">
    <property type="entry name" value="Zn_MMP-like_bac"/>
</dbReference>
<dbReference type="Pfam" id="PF16313">
    <property type="entry name" value="DUF4953"/>
    <property type="match status" value="1"/>
</dbReference>
<dbReference type="RefSeq" id="WP_090259558.1">
    <property type="nucleotide sequence ID" value="NZ_FOIR01000003.1"/>
</dbReference>
<dbReference type="Gene3D" id="3.40.390.10">
    <property type="entry name" value="Collagenase (Catalytic Domain)"/>
    <property type="match status" value="1"/>
</dbReference>
<accession>A0A1I0R5M7</accession>
<organism evidence="5 6">
    <name type="scientific">Roseivirga pacifica</name>
    <dbReference type="NCBI Taxonomy" id="1267423"/>
    <lineage>
        <taxon>Bacteria</taxon>
        <taxon>Pseudomonadati</taxon>
        <taxon>Bacteroidota</taxon>
        <taxon>Cytophagia</taxon>
        <taxon>Cytophagales</taxon>
        <taxon>Roseivirgaceae</taxon>
        <taxon>Roseivirga</taxon>
    </lineage>
</organism>
<dbReference type="InterPro" id="IPR032534">
    <property type="entry name" value="EcxA_zinc-bd"/>
</dbReference>
<dbReference type="InterPro" id="IPR024079">
    <property type="entry name" value="MetalloPept_cat_dom_sf"/>
</dbReference>
<feature type="signal peptide" evidence="1">
    <location>
        <begin position="1"/>
        <end position="20"/>
    </location>
</feature>
<dbReference type="STRING" id="1267423.SAMN05216290_3109"/>
<dbReference type="AlphaFoldDB" id="A0A1I0R5M7"/>
<dbReference type="PANTHER" id="PTHR38478">
    <property type="entry name" value="PEPTIDASE M1A AND M12B"/>
    <property type="match status" value="1"/>
</dbReference>
<reference evidence="6" key="1">
    <citation type="submission" date="2016-10" db="EMBL/GenBank/DDBJ databases">
        <authorList>
            <person name="Varghese N."/>
            <person name="Submissions S."/>
        </authorList>
    </citation>
    <scope>NUCLEOTIDE SEQUENCE [LARGE SCALE GENOMIC DNA]</scope>
    <source>
        <strain evidence="6">CGMCC 1.12402</strain>
    </source>
</reference>
<dbReference type="OrthoDB" id="9776599at2"/>
<dbReference type="Pfam" id="PF17148">
    <property type="entry name" value="DUF5117"/>
    <property type="match status" value="1"/>
</dbReference>
<evidence type="ECO:0000256" key="1">
    <source>
        <dbReference type="SAM" id="SignalP"/>
    </source>
</evidence>
<evidence type="ECO:0000313" key="5">
    <source>
        <dbReference type="EMBL" id="SEW35839.1"/>
    </source>
</evidence>
<evidence type="ECO:0000259" key="4">
    <source>
        <dbReference type="Pfam" id="PF17162"/>
    </source>
</evidence>
<sequence length="810" mass="90063">MLKKTTWVMLLCLVAHTLIGQTSIAEKTKDFTKKEGFFTYYWDESAGKVWLEIDKLESEFLYVNSLAAGVGSNDIGLDRGQLGGTKIVEFRRVGPKVLLVQPNYDYRAVSNNPEEVKAVKQAFAESVLYGFKVEAESDGKILIDITSMLLDDAHGVARTLSRSRQGNFRADASRSAIYPPMLKNFPKNSELEATITFTGTATGGYLRSVTPTPDNVTVRMHHSFIELPDANYELRKADPRSGYGSISYMDYATPIQDNIVKRFTRRHRLEKKNPKAKVSEPVEPIRYYVDRGAPEPIKSALIEGARWWNQAYEAAGYKNAFIVEEMPADADPLDVRYNVIQWVHRSTRGWSYGSSVTDPRTGEIIKGHVSLGSLRVRQDFLIAQGLITPYENGTTPDPKLLELALARLRQLSAHEVGHTIGLSHNFAASVNDRASVMDYPHPLVELKNGTVELKNAYDVGIGDYDKSAIIWGYQDFPDGTDEDKALDAIIDQRVKDGLLYLTDSDARPISSVSPTAHLWDNGKSATEELNRLMELRKVVLQNFSEKNIAVGAPMATLEEVLVPMYMIHRYQLEGAVKSVGGVYYNYKLRGDTQAAQRVVPRAEQEAALSALLNTIKPENLAFPQHILDIIPPRPPGFWRGRENFKVRTGLTFDAVAPGETLSGAVQEFILNPQRATRLAQQKAIDPSQIGLEEVIGAMAQQVFSSTNNAYHAELQRANVDQFTNALINLAKSTQASATARSAAYASLMEIADQDFDEGDLVEKGFMAMQKHKIKTFLNNPMEYNPPSALTPPDGSPIGTDLMDWCSFGNH</sequence>
<dbReference type="GO" id="GO:0008237">
    <property type="term" value="F:metallopeptidase activity"/>
    <property type="evidence" value="ECO:0007669"/>
    <property type="project" value="InterPro"/>
</dbReference>
<dbReference type="PANTHER" id="PTHR38478:SF1">
    <property type="entry name" value="ZINC DEPENDENT METALLOPROTEASE DOMAIN LIPOPROTEIN"/>
    <property type="match status" value="1"/>
</dbReference>
<name>A0A1I0R5M7_9BACT</name>